<organism evidence="1 2">
    <name type="scientific">Prorocentrum cordatum</name>
    <dbReference type="NCBI Taxonomy" id="2364126"/>
    <lineage>
        <taxon>Eukaryota</taxon>
        <taxon>Sar</taxon>
        <taxon>Alveolata</taxon>
        <taxon>Dinophyceae</taxon>
        <taxon>Prorocentrales</taxon>
        <taxon>Prorocentraceae</taxon>
        <taxon>Prorocentrum</taxon>
    </lineage>
</organism>
<dbReference type="PANTHER" id="PTHR31032:SF1">
    <property type="entry name" value="PGR5-LIKE PROTEIN 1B, CHLOROPLASTIC"/>
    <property type="match status" value="1"/>
</dbReference>
<protein>
    <submittedName>
        <fullName evidence="1">Uncharacterized protein</fullName>
    </submittedName>
</protein>
<proteinExistence type="predicted"/>
<dbReference type="InterPro" id="IPR039987">
    <property type="entry name" value="PGRL1"/>
</dbReference>
<evidence type="ECO:0000313" key="2">
    <source>
        <dbReference type="Proteomes" id="UP001189429"/>
    </source>
</evidence>
<dbReference type="Proteomes" id="UP001189429">
    <property type="component" value="Unassembled WGS sequence"/>
</dbReference>
<dbReference type="EMBL" id="CAUYUJ010018443">
    <property type="protein sequence ID" value="CAK0883636.1"/>
    <property type="molecule type" value="Genomic_DNA"/>
</dbReference>
<reference evidence="1" key="1">
    <citation type="submission" date="2023-10" db="EMBL/GenBank/DDBJ databases">
        <authorList>
            <person name="Chen Y."/>
            <person name="Shah S."/>
            <person name="Dougan E. K."/>
            <person name="Thang M."/>
            <person name="Chan C."/>
        </authorList>
    </citation>
    <scope>NUCLEOTIDE SEQUENCE [LARGE SCALE GENOMIC DNA]</scope>
</reference>
<dbReference type="PANTHER" id="PTHR31032">
    <property type="entry name" value="PGR5-LIKE PROTEIN 1B, CHLOROPLASTIC"/>
    <property type="match status" value="1"/>
</dbReference>
<keyword evidence="2" id="KW-1185">Reference proteome</keyword>
<comment type="caution">
    <text evidence="1">The sequence shown here is derived from an EMBL/GenBank/DDBJ whole genome shotgun (WGS) entry which is preliminary data.</text>
</comment>
<name>A0ABN9WFC4_9DINO</name>
<sequence length="105" mass="12266">MYIDTLWAYYNDGTQLLSDEQYNKLKEELAWQGSGFPQLRREEVEFVKASLAYHRGEPIATDEEWEQLKQNVLAVGGNQKRTDVAAFLLYSKGAERHWTPRASRR</sequence>
<gene>
    <name evidence="1" type="ORF">PCOR1329_LOCUS65804</name>
</gene>
<accession>A0ABN9WFC4</accession>
<evidence type="ECO:0000313" key="1">
    <source>
        <dbReference type="EMBL" id="CAK0883636.1"/>
    </source>
</evidence>